<keyword evidence="2" id="KW-1185">Reference proteome</keyword>
<feature type="region of interest" description="Disordered" evidence="1">
    <location>
        <begin position="1"/>
        <end position="26"/>
    </location>
</feature>
<dbReference type="Proteomes" id="UP000887565">
    <property type="component" value="Unplaced"/>
</dbReference>
<feature type="region of interest" description="Disordered" evidence="1">
    <location>
        <begin position="79"/>
        <end position="101"/>
    </location>
</feature>
<reference evidence="3" key="1">
    <citation type="submission" date="2022-11" db="UniProtKB">
        <authorList>
            <consortium name="WormBaseParasite"/>
        </authorList>
    </citation>
    <scope>IDENTIFICATION</scope>
</reference>
<name>A0A915HUM0_ROMCU</name>
<accession>A0A915HUM0</accession>
<evidence type="ECO:0000313" key="2">
    <source>
        <dbReference type="Proteomes" id="UP000887565"/>
    </source>
</evidence>
<proteinExistence type="predicted"/>
<feature type="compositionally biased region" description="Low complexity" evidence="1">
    <location>
        <begin position="91"/>
        <end position="101"/>
    </location>
</feature>
<dbReference type="AlphaFoldDB" id="A0A915HUM0"/>
<evidence type="ECO:0000256" key="1">
    <source>
        <dbReference type="SAM" id="MobiDB-lite"/>
    </source>
</evidence>
<evidence type="ECO:0000313" key="3">
    <source>
        <dbReference type="WBParaSite" id="nRc.2.0.1.t05107-RA"/>
    </source>
</evidence>
<protein>
    <submittedName>
        <fullName evidence="3">Uncharacterized protein</fullName>
    </submittedName>
</protein>
<organism evidence="2 3">
    <name type="scientific">Romanomermis culicivorax</name>
    <name type="common">Nematode worm</name>
    <dbReference type="NCBI Taxonomy" id="13658"/>
    <lineage>
        <taxon>Eukaryota</taxon>
        <taxon>Metazoa</taxon>
        <taxon>Ecdysozoa</taxon>
        <taxon>Nematoda</taxon>
        <taxon>Enoplea</taxon>
        <taxon>Dorylaimia</taxon>
        <taxon>Mermithida</taxon>
        <taxon>Mermithoidea</taxon>
        <taxon>Mermithidae</taxon>
        <taxon>Romanomermis</taxon>
    </lineage>
</organism>
<dbReference type="WBParaSite" id="nRc.2.0.1.t05107-RA">
    <property type="protein sequence ID" value="nRc.2.0.1.t05107-RA"/>
    <property type="gene ID" value="nRc.2.0.1.g05107"/>
</dbReference>
<sequence length="302" mass="32789">MWVWETRTLRPQPRNPNPAHHSSFATPRQRYNTGDCLDCTLPFPAVALHPKTPKSSKIRPRCSCAQGYTKGYYTLQKKMSKVSHTRPDFTRPPSRSSSPNAATAVRRALCFDQMLLPRPSDIEQSTAVPTVSLPPHNPPLPTFSTPALDGTAQLQALLIPATTATANSQALPSLNQNLHIAAIICPNAPAVSQILPPSTAAQGSNDQTIARTDSSESFINIDSSESFINIEPPQAPAATRASTNNHRSSLAISNTNEVHNFRIEARDALDQQSTAAPRVTNNFPNVQTIDRIIGAVSDQFQA</sequence>